<dbReference type="SUPFAM" id="SSF56574">
    <property type="entry name" value="Serpins"/>
    <property type="match status" value="1"/>
</dbReference>
<dbReference type="PANTHER" id="PTHR11461">
    <property type="entry name" value="SERINE PROTEASE INHIBITOR, SERPIN"/>
    <property type="match status" value="1"/>
</dbReference>
<dbReference type="InterPro" id="IPR023795">
    <property type="entry name" value="Serpin_CS"/>
</dbReference>
<keyword evidence="4" id="KW-1185">Reference proteome</keyword>
<evidence type="ECO:0000313" key="3">
    <source>
        <dbReference type="EMBL" id="KGX84402.1"/>
    </source>
</evidence>
<dbReference type="SMART" id="SM00093">
    <property type="entry name" value="SERPIN"/>
    <property type="match status" value="1"/>
</dbReference>
<dbReference type="Proteomes" id="UP000030403">
    <property type="component" value="Unassembled WGS sequence"/>
</dbReference>
<dbReference type="InterPro" id="IPR023796">
    <property type="entry name" value="Serpin_dom"/>
</dbReference>
<dbReference type="eggNOG" id="COG4826">
    <property type="taxonomic scope" value="Bacteria"/>
</dbReference>
<dbReference type="Gene3D" id="2.30.39.10">
    <property type="entry name" value="Alpha-1-antitrypsin, domain 1"/>
    <property type="match status" value="1"/>
</dbReference>
<comment type="caution">
    <text evidence="3">The sequence shown here is derived from an EMBL/GenBank/DDBJ whole genome shotgun (WGS) entry which is preliminary data.</text>
</comment>
<gene>
    <name evidence="3" type="ORF">N783_17630</name>
</gene>
<proteinExistence type="inferred from homology"/>
<evidence type="ECO:0000313" key="4">
    <source>
        <dbReference type="Proteomes" id="UP000030403"/>
    </source>
</evidence>
<protein>
    <recommendedName>
        <fullName evidence="2">Serpin domain-containing protein</fullName>
    </recommendedName>
</protein>
<comment type="similarity">
    <text evidence="1">Belongs to the serpin family.</text>
</comment>
<accession>A0A0A5HLA6</accession>
<dbReference type="GO" id="GO:0005615">
    <property type="term" value="C:extracellular space"/>
    <property type="evidence" value="ECO:0007669"/>
    <property type="project" value="InterPro"/>
</dbReference>
<dbReference type="PROSITE" id="PS00284">
    <property type="entry name" value="SERPIN"/>
    <property type="match status" value="1"/>
</dbReference>
<dbReference type="EMBL" id="AVPF01000057">
    <property type="protein sequence ID" value="KGX84402.1"/>
    <property type="molecule type" value="Genomic_DNA"/>
</dbReference>
<dbReference type="InterPro" id="IPR042185">
    <property type="entry name" value="Serpin_sf_2"/>
</dbReference>
<dbReference type="AlphaFoldDB" id="A0A0A5HLA6"/>
<dbReference type="InterPro" id="IPR036186">
    <property type="entry name" value="Serpin_sf"/>
</dbReference>
<sequence length="412" mass="46602">MRESKIFILIIILYLGLVACGTTATNDQSKSSDKKDQPYKMEKIDQGVIDGNTVFAWDMFKELSEEEKQKSIFFSPFSISTALSMTYQGARGETKEEMKDVLGYQGIDIQQVNESYKNYIRFVTQIDDIDVNIGNSIWVRKGLSVKDSFIQTNQNMYGSGVFEREFSDQTVTEMNNWISKETNGKIKDMLSPPIKPNVQMFLINAIYFKGDWQNPFKKENTKEESFHVTKGNSKTVSMMFKQEAVQYNEGSDYKAIEMPYGEGNTSMYAVLPKKGTPLGSFISEMTDEKWSNIIKGMETQEEVNISFPKFKVEYGTKNLNTSLKSLGMKQAFDNADFSGMSNSGLRINRVLHKAFIEVNEKGSEAAAATVVEMNESASASQPKTFKADRPFLYVIADNKKESILFMGTYYGG</sequence>
<dbReference type="InterPro" id="IPR042178">
    <property type="entry name" value="Serpin_sf_1"/>
</dbReference>
<dbReference type="PROSITE" id="PS51257">
    <property type="entry name" value="PROKAR_LIPOPROTEIN"/>
    <property type="match status" value="1"/>
</dbReference>
<evidence type="ECO:0000256" key="1">
    <source>
        <dbReference type="RuleBase" id="RU000411"/>
    </source>
</evidence>
<organism evidence="3 4">
    <name type="scientific">Pontibacillus marinus BH030004 = DSM 16465</name>
    <dbReference type="NCBI Taxonomy" id="1385511"/>
    <lineage>
        <taxon>Bacteria</taxon>
        <taxon>Bacillati</taxon>
        <taxon>Bacillota</taxon>
        <taxon>Bacilli</taxon>
        <taxon>Bacillales</taxon>
        <taxon>Bacillaceae</taxon>
        <taxon>Pontibacillus</taxon>
    </lineage>
</organism>
<name>A0A0A5HLA6_9BACI</name>
<dbReference type="PANTHER" id="PTHR11461:SF211">
    <property type="entry name" value="GH10112P-RELATED"/>
    <property type="match status" value="1"/>
</dbReference>
<dbReference type="RefSeq" id="WP_027445999.1">
    <property type="nucleotide sequence ID" value="NZ_AULJ01000019.1"/>
</dbReference>
<dbReference type="GO" id="GO:0004867">
    <property type="term" value="F:serine-type endopeptidase inhibitor activity"/>
    <property type="evidence" value="ECO:0007669"/>
    <property type="project" value="InterPro"/>
</dbReference>
<dbReference type="CDD" id="cd19588">
    <property type="entry name" value="serpin_miropin-like"/>
    <property type="match status" value="1"/>
</dbReference>
<evidence type="ECO:0000259" key="2">
    <source>
        <dbReference type="SMART" id="SM00093"/>
    </source>
</evidence>
<feature type="domain" description="Serpin" evidence="2">
    <location>
        <begin position="57"/>
        <end position="412"/>
    </location>
</feature>
<dbReference type="Gene3D" id="3.30.497.10">
    <property type="entry name" value="Antithrombin, subunit I, domain 2"/>
    <property type="match status" value="1"/>
</dbReference>
<reference evidence="3 4" key="1">
    <citation type="submission" date="2013-08" db="EMBL/GenBank/DDBJ databases">
        <authorList>
            <person name="Huang J."/>
            <person name="Wang G."/>
        </authorList>
    </citation>
    <scope>NUCLEOTIDE SEQUENCE [LARGE SCALE GENOMIC DNA]</scope>
    <source>
        <strain evidence="3 4">BH030004</strain>
    </source>
</reference>
<dbReference type="STRING" id="1385511.GCA_000425225_01982"/>
<dbReference type="InterPro" id="IPR000215">
    <property type="entry name" value="Serpin_fam"/>
</dbReference>
<dbReference type="Pfam" id="PF00079">
    <property type="entry name" value="Serpin"/>
    <property type="match status" value="1"/>
</dbReference>